<dbReference type="GO" id="GO:0007030">
    <property type="term" value="P:Golgi organization"/>
    <property type="evidence" value="ECO:0007669"/>
    <property type="project" value="TreeGrafter"/>
</dbReference>
<organism evidence="8 9">
    <name type="scientific">Muraenolepis orangiensis</name>
    <name type="common">Patagonian moray cod</name>
    <dbReference type="NCBI Taxonomy" id="630683"/>
    <lineage>
        <taxon>Eukaryota</taxon>
        <taxon>Metazoa</taxon>
        <taxon>Chordata</taxon>
        <taxon>Craniata</taxon>
        <taxon>Vertebrata</taxon>
        <taxon>Euteleostomi</taxon>
        <taxon>Actinopterygii</taxon>
        <taxon>Neopterygii</taxon>
        <taxon>Teleostei</taxon>
        <taxon>Neoteleostei</taxon>
        <taxon>Acanthomorphata</taxon>
        <taxon>Zeiogadaria</taxon>
        <taxon>Gadariae</taxon>
        <taxon>Gadiformes</taxon>
        <taxon>Muraenolepidoidei</taxon>
        <taxon>Muraenolepididae</taxon>
        <taxon>Muraenolepis</taxon>
    </lineage>
</organism>
<evidence type="ECO:0000256" key="4">
    <source>
        <dbReference type="ARBA" id="ARBA00022824"/>
    </source>
</evidence>
<dbReference type="InterPro" id="IPR024298">
    <property type="entry name" value="Sec16_Sec23-bd"/>
</dbReference>
<dbReference type="GO" id="GO:0070971">
    <property type="term" value="C:endoplasmic reticulum exit site"/>
    <property type="evidence" value="ECO:0007669"/>
    <property type="project" value="TreeGrafter"/>
</dbReference>
<feature type="domain" description="Sec16 Sec23-binding" evidence="7">
    <location>
        <begin position="428"/>
        <end position="642"/>
    </location>
</feature>
<protein>
    <recommendedName>
        <fullName evidence="7">Sec16 Sec23-binding domain-containing protein</fullName>
    </recommendedName>
</protein>
<dbReference type="PANTHER" id="PTHR13402">
    <property type="entry name" value="RGPR-RELATED"/>
    <property type="match status" value="1"/>
</dbReference>
<dbReference type="GO" id="GO:0005789">
    <property type="term" value="C:endoplasmic reticulum membrane"/>
    <property type="evidence" value="ECO:0007669"/>
    <property type="project" value="UniProtKB-SubCell"/>
</dbReference>
<dbReference type="Pfam" id="PF12931">
    <property type="entry name" value="TPR_Sec16"/>
    <property type="match status" value="1"/>
</dbReference>
<reference evidence="8" key="1">
    <citation type="submission" date="2022-07" db="EMBL/GenBank/DDBJ databases">
        <title>Chromosome-level genome of Muraenolepis orangiensis.</title>
        <authorList>
            <person name="Kim J."/>
        </authorList>
    </citation>
    <scope>NUCLEOTIDE SEQUENCE</scope>
    <source>
        <strain evidence="8">KU_S4_2022</strain>
        <tissue evidence="8">Muscle</tissue>
    </source>
</reference>
<evidence type="ECO:0000313" key="8">
    <source>
        <dbReference type="EMBL" id="KAJ3599598.1"/>
    </source>
</evidence>
<keyword evidence="3" id="KW-0813">Transport</keyword>
<accession>A0A9Q0E5S1</accession>
<feature type="compositionally biased region" description="Pro residues" evidence="6">
    <location>
        <begin position="50"/>
        <end position="59"/>
    </location>
</feature>
<feature type="region of interest" description="Disordered" evidence="6">
    <location>
        <begin position="1"/>
        <end position="228"/>
    </location>
</feature>
<dbReference type="OrthoDB" id="8918678at2759"/>
<evidence type="ECO:0000259" key="7">
    <source>
        <dbReference type="Pfam" id="PF12931"/>
    </source>
</evidence>
<dbReference type="EMBL" id="JANIIK010000048">
    <property type="protein sequence ID" value="KAJ3599598.1"/>
    <property type="molecule type" value="Genomic_DNA"/>
</dbReference>
<keyword evidence="4" id="KW-0256">Endoplasmic reticulum</keyword>
<evidence type="ECO:0000256" key="1">
    <source>
        <dbReference type="ARBA" id="ARBA00004406"/>
    </source>
</evidence>
<dbReference type="Proteomes" id="UP001148018">
    <property type="component" value="Unassembled WGS sequence"/>
</dbReference>
<evidence type="ECO:0000256" key="2">
    <source>
        <dbReference type="ARBA" id="ARBA00005927"/>
    </source>
</evidence>
<evidence type="ECO:0000313" key="9">
    <source>
        <dbReference type="Proteomes" id="UP001148018"/>
    </source>
</evidence>
<dbReference type="GO" id="GO:0070973">
    <property type="term" value="P:protein localization to endoplasmic reticulum exit site"/>
    <property type="evidence" value="ECO:0007669"/>
    <property type="project" value="TreeGrafter"/>
</dbReference>
<comment type="caution">
    <text evidence="8">The sequence shown here is derived from an EMBL/GenBank/DDBJ whole genome shotgun (WGS) entry which is preliminary data.</text>
</comment>
<dbReference type="GO" id="GO:0016192">
    <property type="term" value="P:vesicle-mediated transport"/>
    <property type="evidence" value="ECO:0007669"/>
    <property type="project" value="UniProtKB-KW"/>
</dbReference>
<keyword evidence="9" id="KW-1185">Reference proteome</keyword>
<comment type="similarity">
    <text evidence="2">Belongs to the SEC16 family.</text>
</comment>
<name>A0A9Q0E5S1_9TELE</name>
<dbReference type="CDD" id="cd09233">
    <property type="entry name" value="ACE1-Sec16-like"/>
    <property type="match status" value="1"/>
</dbReference>
<feature type="compositionally biased region" description="Low complexity" evidence="6">
    <location>
        <begin position="950"/>
        <end position="966"/>
    </location>
</feature>
<proteinExistence type="inferred from homology"/>
<sequence>MDSRGRYGHHQAHGDTSRAPYPDRSPKYPPPEPRERQKSRGHPEAHPGVPRAPPRPGPQAPRGQQGRAHGERTPDHARETRLPEHPGPSHTGSPQYSGTSGPSQSGPSHTGSPQYSGTSGPSQSGPSHTGSPQYSGTSGPSQSGPSHTGSPQYSGTSGPSQSGPSHTGSPQYSGTSGPSQSGPSHTGSPQYSGTWGPSPSGLELSQYINGGAQSHGGPHAVPPPPPEPLPVAPLKYAIPHAVVSFGTAGQLLRVSPGLSTKENQLEIHSLEVILRETQDQLDMRTFPGPLAREDLHKVDAIEFAHQRASSSLRDASLQDSASVALLWKLLILLCRQNGQIVGSDIAELLLQNPSGEGRSEGRAPMLIDFSEGPALDTEPCVGDDDLLTGSSPHGPSPHGPAPHGPAPHGPAPHGPAQSSRQALQKYTSLLLAGRKKEALEWAMSAELWGHALFLASKMDQRSYAAVLNRFTGQLTSSDPLQTLFQLLSGKTPTVSMEKWGDWKPHLAVMLANETADPSVQRRAVVVMGDTLASRGLFHAAHVCYLTALVPWGFFTQKTDRLVLLGSSSRSPFSRFAQNAALQCTELFEYSQNLGGKYFSIPSFQVYKLLYATRLLDWGLASQAFHYCELIGQSLLRHDQPLLVLTGELADRLKHGEGQQSPGPPAPCDPHWLQQLRLRLQNPQVTIPGAPQHAPNPHCLLKEPINQWEMMTAWEHILHREMGALQPIRTQCLPQANSPLPQPYAPPPPQPYAPPPPQPYAPPPPQPYAPPPPQPYAPPPPQPYAPPPPQPYAPPPPQPYAPPPPQPYAPPPTQPYAPPPPQPYAPPPPQPYAPPPPQPYAPPPPQPYAPPPPQPYAPPPPQPYAPPPPQPYAPPPPQPYAPPPPQPYAPPPTQPYAPPPPQPYAPPPTQPYAPPPAPSDALDQQLDYHNSHAARVTTSSLAAAASEGPRPASDANPPASDANPPASGFLPTVPLEEFSEGGSDPLTSTTEEHGSVSVVP</sequence>
<evidence type="ECO:0000256" key="5">
    <source>
        <dbReference type="ARBA" id="ARBA00022892"/>
    </source>
</evidence>
<feature type="compositionally biased region" description="Pro residues" evidence="6">
    <location>
        <begin position="394"/>
        <end position="413"/>
    </location>
</feature>
<feature type="region of interest" description="Disordered" evidence="6">
    <location>
        <begin position="732"/>
        <end position="999"/>
    </location>
</feature>
<feature type="region of interest" description="Disordered" evidence="6">
    <location>
        <begin position="378"/>
        <end position="420"/>
    </location>
</feature>
<feature type="compositionally biased region" description="Basic residues" evidence="6">
    <location>
        <begin position="1"/>
        <end position="11"/>
    </location>
</feature>
<feature type="compositionally biased region" description="Basic and acidic residues" evidence="6">
    <location>
        <begin position="32"/>
        <end position="45"/>
    </location>
</feature>
<evidence type="ECO:0000256" key="3">
    <source>
        <dbReference type="ARBA" id="ARBA00022448"/>
    </source>
</evidence>
<feature type="compositionally biased region" description="Low complexity" evidence="6">
    <location>
        <begin position="91"/>
        <end position="190"/>
    </location>
</feature>
<comment type="subcellular location">
    <subcellularLocation>
        <location evidence="1">Endoplasmic reticulum membrane</location>
        <topology evidence="1">Peripheral membrane protein</topology>
    </subcellularLocation>
</comment>
<gene>
    <name evidence="8" type="ORF">NHX12_033554</name>
</gene>
<dbReference type="GO" id="GO:0012507">
    <property type="term" value="C:ER to Golgi transport vesicle membrane"/>
    <property type="evidence" value="ECO:0007669"/>
    <property type="project" value="TreeGrafter"/>
</dbReference>
<evidence type="ECO:0000256" key="6">
    <source>
        <dbReference type="SAM" id="MobiDB-lite"/>
    </source>
</evidence>
<feature type="compositionally biased region" description="Pro residues" evidence="6">
    <location>
        <begin position="739"/>
        <end position="917"/>
    </location>
</feature>
<feature type="compositionally biased region" description="Basic and acidic residues" evidence="6">
    <location>
        <begin position="68"/>
        <end position="84"/>
    </location>
</feature>
<dbReference type="PANTHER" id="PTHR13402:SF11">
    <property type="entry name" value="PROTEIN TRANSPORT PROTEIN SEC16B"/>
    <property type="match status" value="1"/>
</dbReference>
<dbReference type="AlphaFoldDB" id="A0A9Q0E5S1"/>
<keyword evidence="5" id="KW-0931">ER-Golgi transport</keyword>
<dbReference type="Gene3D" id="1.25.40.1030">
    <property type="match status" value="1"/>
</dbReference>